<feature type="transmembrane region" description="Helical" evidence="6">
    <location>
        <begin position="230"/>
        <end position="253"/>
    </location>
</feature>
<dbReference type="PANTHER" id="PTHR42770:SF7">
    <property type="entry name" value="MEMBRANE PROTEIN"/>
    <property type="match status" value="1"/>
</dbReference>
<feature type="transmembrane region" description="Helical" evidence="6">
    <location>
        <begin position="409"/>
        <end position="427"/>
    </location>
</feature>
<dbReference type="Gene3D" id="1.20.1740.10">
    <property type="entry name" value="Amino acid/polyamine transporter I"/>
    <property type="match status" value="1"/>
</dbReference>
<protein>
    <submittedName>
        <fullName evidence="7">Amino acid permease</fullName>
    </submittedName>
</protein>
<accession>A0A2Z5IPW0</accession>
<feature type="transmembrane region" description="Helical" evidence="6">
    <location>
        <begin position="173"/>
        <end position="195"/>
    </location>
</feature>
<evidence type="ECO:0000256" key="5">
    <source>
        <dbReference type="ARBA" id="ARBA00023136"/>
    </source>
</evidence>
<comment type="subcellular location">
    <subcellularLocation>
        <location evidence="1">Cell membrane</location>
        <topology evidence="1">Multi-pass membrane protein</topology>
    </subcellularLocation>
</comment>
<feature type="transmembrane region" description="Helical" evidence="6">
    <location>
        <begin position="16"/>
        <end position="36"/>
    </location>
</feature>
<dbReference type="InterPro" id="IPR050367">
    <property type="entry name" value="APC_superfamily"/>
</dbReference>
<dbReference type="GO" id="GO:0005886">
    <property type="term" value="C:plasma membrane"/>
    <property type="evidence" value="ECO:0007669"/>
    <property type="project" value="UniProtKB-SubCell"/>
</dbReference>
<feature type="transmembrane region" description="Helical" evidence="6">
    <location>
        <begin position="362"/>
        <end position="389"/>
    </location>
</feature>
<evidence type="ECO:0000256" key="3">
    <source>
        <dbReference type="ARBA" id="ARBA00022692"/>
    </source>
</evidence>
<dbReference type="Proteomes" id="UP000252477">
    <property type="component" value="Chromosome"/>
</dbReference>
<reference evidence="7 8" key="1">
    <citation type="submission" date="2018-05" db="EMBL/GenBank/DDBJ databases">
        <title>Annotation of the Mycoplasma phocidae genome.</title>
        <authorList>
            <person name="Brown D.R."/>
            <person name="Kutish G.F."/>
            <person name="Frasca S.Jr."/>
        </authorList>
    </citation>
    <scope>NUCLEOTIDE SEQUENCE [LARGE SCALE GENOMIC DNA]</scope>
    <source>
        <strain evidence="7 8">105</strain>
    </source>
</reference>
<feature type="transmembrane region" description="Helical" evidence="6">
    <location>
        <begin position="308"/>
        <end position="331"/>
    </location>
</feature>
<dbReference type="Pfam" id="PF13520">
    <property type="entry name" value="AA_permease_2"/>
    <property type="match status" value="1"/>
</dbReference>
<dbReference type="OrthoDB" id="396925at2"/>
<dbReference type="PANTHER" id="PTHR42770">
    <property type="entry name" value="AMINO ACID TRANSPORTER-RELATED"/>
    <property type="match status" value="1"/>
</dbReference>
<dbReference type="RefSeq" id="WP_114190625.1">
    <property type="nucleotide sequence ID" value="NZ_CP029295.1"/>
</dbReference>
<evidence type="ECO:0000256" key="1">
    <source>
        <dbReference type="ARBA" id="ARBA00004651"/>
    </source>
</evidence>
<keyword evidence="8" id="KW-1185">Reference proteome</keyword>
<sequence>MAEEQLVVTSSPKKKIGFFSAILVVLGGSIGVGIFLRAKSVLENSAGNIIWALAIWLIAGFAVIALALALVEVASGRNDNLGMIGWSKAFNTLYIYKANKFFMTYLYLPFTYFFMPYYVIVQFQDGLSGFDVDTTFGGSTAAPWLYFLIGLVLTVWILLSAGLSSKAGNIQNWIVTAFKFIPLVAIVVVGIYFAATRNTAPDADGPFLKPITRGELFDARSTSFLGLSPFLLVFSSIGGIFFAFDGFYVSAGIQSEMKNPEKTPAALVIGLLSMTILYMFIAAAMTLGAKSGGFYDYGAKLKDLKLGWIFGLINIFISIGVIGILNAFTMWATRWVEDLIREGEMFVPARAYRYLKNSKYPVVGMLFCFLLSLPLMIIFTAIGAYAYIGSGYDPIYGYKINNLLTFADLMANWMAVFAFAFIAIAVLGAIQNRKKHFIAVKENKHTIWAGYTSVIIVLSVLILLMIDPFISIGLSAAEHSRLIAAKAKEADIQGARDSLIGNSATAALFVIFVVIMFLSTYIEKVIADRNKVKYDRVLSGKICECEIENWCPCKLALLKESAELNDLVLKTYAEARR</sequence>
<gene>
    <name evidence="7" type="ORF">DA803_00105</name>
</gene>
<dbReference type="KEGG" id="mpho:DA803_00105"/>
<feature type="transmembrane region" description="Helical" evidence="6">
    <location>
        <begin position="102"/>
        <end position="121"/>
    </location>
</feature>
<evidence type="ECO:0000256" key="6">
    <source>
        <dbReference type="SAM" id="Phobius"/>
    </source>
</evidence>
<feature type="transmembrane region" description="Helical" evidence="6">
    <location>
        <begin position="504"/>
        <end position="522"/>
    </location>
</feature>
<name>A0A2Z5IPW0_9BACT</name>
<dbReference type="GO" id="GO:0022857">
    <property type="term" value="F:transmembrane transporter activity"/>
    <property type="evidence" value="ECO:0007669"/>
    <property type="project" value="InterPro"/>
</dbReference>
<feature type="transmembrane region" description="Helical" evidence="6">
    <location>
        <begin position="265"/>
        <end position="288"/>
    </location>
</feature>
<keyword evidence="4 6" id="KW-1133">Transmembrane helix</keyword>
<proteinExistence type="predicted"/>
<evidence type="ECO:0000313" key="8">
    <source>
        <dbReference type="Proteomes" id="UP000252477"/>
    </source>
</evidence>
<evidence type="ECO:0000256" key="2">
    <source>
        <dbReference type="ARBA" id="ARBA00022475"/>
    </source>
</evidence>
<keyword evidence="3 6" id="KW-0812">Transmembrane</keyword>
<evidence type="ECO:0000256" key="4">
    <source>
        <dbReference type="ARBA" id="ARBA00022989"/>
    </source>
</evidence>
<keyword evidence="2" id="KW-1003">Cell membrane</keyword>
<dbReference type="PIRSF" id="PIRSF006060">
    <property type="entry name" value="AA_transporter"/>
    <property type="match status" value="1"/>
</dbReference>
<feature type="transmembrane region" description="Helical" evidence="6">
    <location>
        <begin position="48"/>
        <end position="71"/>
    </location>
</feature>
<keyword evidence="5 6" id="KW-0472">Membrane</keyword>
<organism evidence="7 8">
    <name type="scientific">[Mycoplasma] phocae</name>
    <dbReference type="NCBI Taxonomy" id="142651"/>
    <lineage>
        <taxon>Bacteria</taxon>
        <taxon>Bacillati</taxon>
        <taxon>Mycoplasmatota</taxon>
        <taxon>Mycoplasmoidales</taxon>
        <taxon>Metamycoplasmataceae</taxon>
        <taxon>Metamycoplasma</taxon>
    </lineage>
</organism>
<dbReference type="EMBL" id="CP029295">
    <property type="protein sequence ID" value="AXE60504.1"/>
    <property type="molecule type" value="Genomic_DNA"/>
</dbReference>
<feature type="transmembrane region" description="Helical" evidence="6">
    <location>
        <begin position="448"/>
        <end position="466"/>
    </location>
</feature>
<feature type="transmembrane region" description="Helical" evidence="6">
    <location>
        <begin position="141"/>
        <end position="161"/>
    </location>
</feature>
<evidence type="ECO:0000313" key="7">
    <source>
        <dbReference type="EMBL" id="AXE60504.1"/>
    </source>
</evidence>
<dbReference type="InterPro" id="IPR002293">
    <property type="entry name" value="AA/rel_permease1"/>
</dbReference>
<dbReference type="AlphaFoldDB" id="A0A2Z5IPW0"/>